<comment type="caution">
    <text evidence="1">The sequence shown here is derived from an EMBL/GenBank/DDBJ whole genome shotgun (WGS) entry which is preliminary data.</text>
</comment>
<gene>
    <name evidence="1" type="ORF">E5357_02810</name>
</gene>
<protein>
    <submittedName>
        <fullName evidence="1">Hpt domain-containing protein</fullName>
    </submittedName>
</protein>
<organism evidence="1 2">
    <name type="scientific">Hominisplanchenecus murintestinalis</name>
    <dbReference type="NCBI Taxonomy" id="2941517"/>
    <lineage>
        <taxon>Bacteria</taxon>
        <taxon>Bacillati</taxon>
        <taxon>Bacillota</taxon>
        <taxon>Clostridia</taxon>
        <taxon>Lachnospirales</taxon>
        <taxon>Lachnospiraceae</taxon>
        <taxon>Hominisplanchenecus</taxon>
    </lineage>
</organism>
<dbReference type="EMBL" id="SRZB01000002">
    <property type="protein sequence ID" value="TGY00446.1"/>
    <property type="molecule type" value="Genomic_DNA"/>
</dbReference>
<keyword evidence="2" id="KW-1185">Reference proteome</keyword>
<evidence type="ECO:0000313" key="2">
    <source>
        <dbReference type="Proteomes" id="UP000307720"/>
    </source>
</evidence>
<name>A0AC61R2U1_9FIRM</name>
<sequence>MTVKECYDAMGADYEDVFARLRKDERIQKFLLKVMNDKSYDLLCSSLESGDMAEAFRAAHTLKGVCQNLSLTPLYKSAAVLSDRLKEQTEYGSDIEPMLDRVREDYERTISCIRELDGQ</sequence>
<proteinExistence type="predicted"/>
<accession>A0AC61R2U1</accession>
<evidence type="ECO:0000313" key="1">
    <source>
        <dbReference type="EMBL" id="TGY00446.1"/>
    </source>
</evidence>
<reference evidence="1" key="1">
    <citation type="submission" date="2019-04" db="EMBL/GenBank/DDBJ databases">
        <title>Microbes associate with the intestines of laboratory mice.</title>
        <authorList>
            <person name="Navarre W."/>
            <person name="Wong E."/>
            <person name="Huang K."/>
            <person name="Tropini C."/>
            <person name="Ng K."/>
            <person name="Yu B."/>
        </authorList>
    </citation>
    <scope>NUCLEOTIDE SEQUENCE</scope>
    <source>
        <strain evidence="1">NM72_1-8</strain>
    </source>
</reference>
<dbReference type="Proteomes" id="UP000307720">
    <property type="component" value="Unassembled WGS sequence"/>
</dbReference>